<reference evidence="4 5" key="1">
    <citation type="submission" date="2016-10" db="EMBL/GenBank/DDBJ databases">
        <authorList>
            <person name="de Groot N.N."/>
        </authorList>
    </citation>
    <scope>NUCLEOTIDE SEQUENCE [LARGE SCALE GENOMIC DNA]</scope>
    <source>
        <strain evidence="4 5">DSM 23048</strain>
    </source>
</reference>
<dbReference type="AlphaFoldDB" id="A0A1H6UKU5"/>
<evidence type="ECO:0000256" key="1">
    <source>
        <dbReference type="ARBA" id="ARBA00022679"/>
    </source>
</evidence>
<feature type="domain" description="N-acetyltransferase" evidence="3">
    <location>
        <begin position="5"/>
        <end position="132"/>
    </location>
</feature>
<dbReference type="InterPro" id="IPR045039">
    <property type="entry name" value="NSI-like"/>
</dbReference>
<dbReference type="EMBL" id="FNYS01000006">
    <property type="protein sequence ID" value="SEI88745.1"/>
    <property type="molecule type" value="Genomic_DNA"/>
</dbReference>
<sequence>MNHNIIYTVNTSLDINALNRFMEKVWKDHIWVDYNQVLSRSLSYVTAHCGNEIIGFINIAWDGNKHAFLLDTSVHPNFRNSGIGKELVIKAISECKANSIEWIHVDYEEKYEKFYRQCGFVQRTSASLLHLV</sequence>
<dbReference type="CDD" id="cd04301">
    <property type="entry name" value="NAT_SF"/>
    <property type="match status" value="1"/>
</dbReference>
<protein>
    <submittedName>
        <fullName evidence="4">Acetyltransferase (GNAT) domain-containing protein</fullName>
    </submittedName>
</protein>
<evidence type="ECO:0000256" key="2">
    <source>
        <dbReference type="ARBA" id="ARBA00023315"/>
    </source>
</evidence>
<dbReference type="Proteomes" id="UP000183077">
    <property type="component" value="Unassembled WGS sequence"/>
</dbReference>
<keyword evidence="2" id="KW-0012">Acyltransferase</keyword>
<dbReference type="GO" id="GO:0008080">
    <property type="term" value="F:N-acetyltransferase activity"/>
    <property type="evidence" value="ECO:0007669"/>
    <property type="project" value="InterPro"/>
</dbReference>
<dbReference type="GO" id="GO:0005737">
    <property type="term" value="C:cytoplasm"/>
    <property type="evidence" value="ECO:0007669"/>
    <property type="project" value="TreeGrafter"/>
</dbReference>
<name>A0A1H6UKU5_9FLAO</name>
<dbReference type="Gene3D" id="3.40.630.30">
    <property type="match status" value="1"/>
</dbReference>
<dbReference type="PANTHER" id="PTHR43626:SF4">
    <property type="entry name" value="GCN5-RELATED N-ACETYLTRANSFERASE 2, CHLOROPLASTIC"/>
    <property type="match status" value="1"/>
</dbReference>
<dbReference type="PROSITE" id="PS51186">
    <property type="entry name" value="GNAT"/>
    <property type="match status" value="1"/>
</dbReference>
<dbReference type="SUPFAM" id="SSF55729">
    <property type="entry name" value="Acyl-CoA N-acyltransferases (Nat)"/>
    <property type="match status" value="1"/>
</dbReference>
<dbReference type="RefSeq" id="WP_083394398.1">
    <property type="nucleotide sequence ID" value="NZ_FNYS01000006.1"/>
</dbReference>
<gene>
    <name evidence="4" type="ORF">SAMN04488018_106112</name>
</gene>
<keyword evidence="1 4" id="KW-0808">Transferase</keyword>
<accession>A0A1H6UKU5</accession>
<evidence type="ECO:0000259" key="3">
    <source>
        <dbReference type="PROSITE" id="PS51186"/>
    </source>
</evidence>
<dbReference type="Pfam" id="PF00583">
    <property type="entry name" value="Acetyltransf_1"/>
    <property type="match status" value="1"/>
</dbReference>
<dbReference type="GeneID" id="82256912"/>
<dbReference type="InterPro" id="IPR016181">
    <property type="entry name" value="Acyl_CoA_acyltransferase"/>
</dbReference>
<dbReference type="PANTHER" id="PTHR43626">
    <property type="entry name" value="ACYL-COA N-ACYLTRANSFERASE"/>
    <property type="match status" value="1"/>
</dbReference>
<dbReference type="InterPro" id="IPR000182">
    <property type="entry name" value="GNAT_dom"/>
</dbReference>
<proteinExistence type="predicted"/>
<evidence type="ECO:0000313" key="5">
    <source>
        <dbReference type="Proteomes" id="UP000183077"/>
    </source>
</evidence>
<evidence type="ECO:0000313" key="4">
    <source>
        <dbReference type="EMBL" id="SEI88745.1"/>
    </source>
</evidence>
<organism evidence="4 5">
    <name type="scientific">Myroides marinus</name>
    <dbReference type="NCBI Taxonomy" id="703342"/>
    <lineage>
        <taxon>Bacteria</taxon>
        <taxon>Pseudomonadati</taxon>
        <taxon>Bacteroidota</taxon>
        <taxon>Flavobacteriia</taxon>
        <taxon>Flavobacteriales</taxon>
        <taxon>Flavobacteriaceae</taxon>
        <taxon>Myroides</taxon>
    </lineage>
</organism>